<proteinExistence type="predicted"/>
<evidence type="ECO:0000256" key="1">
    <source>
        <dbReference type="ARBA" id="ARBA00004196"/>
    </source>
</evidence>
<name>A0A809QYH3_9PROT</name>
<dbReference type="SUPFAM" id="SSF52833">
    <property type="entry name" value="Thioredoxin-like"/>
    <property type="match status" value="1"/>
</dbReference>
<keyword evidence="4" id="KW-0676">Redox-active center</keyword>
<gene>
    <name evidence="6" type="ORF">DSYM_02870</name>
</gene>
<dbReference type="EMBL" id="AP021857">
    <property type="protein sequence ID" value="BBO19588.1"/>
    <property type="molecule type" value="Genomic_DNA"/>
</dbReference>
<dbReference type="InterPro" id="IPR036249">
    <property type="entry name" value="Thioredoxin-like_sf"/>
</dbReference>
<protein>
    <submittedName>
        <fullName evidence="6">TlpA-like disulfide reductase</fullName>
    </submittedName>
</protein>
<feature type="domain" description="Thioredoxin" evidence="5">
    <location>
        <begin position="1"/>
        <end position="135"/>
    </location>
</feature>
<evidence type="ECO:0000313" key="7">
    <source>
        <dbReference type="Proteomes" id="UP000662914"/>
    </source>
</evidence>
<dbReference type="Gene3D" id="3.40.30.10">
    <property type="entry name" value="Glutaredoxin"/>
    <property type="match status" value="1"/>
</dbReference>
<dbReference type="PROSITE" id="PS00194">
    <property type="entry name" value="THIOREDOXIN_1"/>
    <property type="match status" value="1"/>
</dbReference>
<evidence type="ECO:0000256" key="3">
    <source>
        <dbReference type="ARBA" id="ARBA00023157"/>
    </source>
</evidence>
<accession>A0A809QYH3</accession>
<comment type="subcellular location">
    <subcellularLocation>
        <location evidence="1">Cell envelope</location>
    </subcellularLocation>
</comment>
<dbReference type="PANTHER" id="PTHR42852:SF6">
    <property type="entry name" value="THIOL:DISULFIDE INTERCHANGE PROTEIN DSBE"/>
    <property type="match status" value="1"/>
</dbReference>
<evidence type="ECO:0000313" key="6">
    <source>
        <dbReference type="EMBL" id="BBO19588.1"/>
    </source>
</evidence>
<reference evidence="6" key="1">
    <citation type="journal article" name="DNA Res.">
        <title>The physiological potential of anammox bacteria as revealed by their core genome structure.</title>
        <authorList>
            <person name="Okubo T."/>
            <person name="Toyoda A."/>
            <person name="Fukuhara K."/>
            <person name="Uchiyama I."/>
            <person name="Harigaya Y."/>
            <person name="Kuroiwa M."/>
            <person name="Suzuki T."/>
            <person name="Murakami Y."/>
            <person name="Suwa Y."/>
            <person name="Takami H."/>
        </authorList>
    </citation>
    <scope>NUCLEOTIDE SEQUENCE</scope>
    <source>
        <strain evidence="6">317325-3</strain>
    </source>
</reference>
<dbReference type="GO" id="GO:0015036">
    <property type="term" value="F:disulfide oxidoreductase activity"/>
    <property type="evidence" value="ECO:0007669"/>
    <property type="project" value="UniProtKB-ARBA"/>
</dbReference>
<dbReference type="AlphaFoldDB" id="A0A809QYH3"/>
<dbReference type="Proteomes" id="UP000662914">
    <property type="component" value="Chromosome"/>
</dbReference>
<dbReference type="InterPro" id="IPR013766">
    <property type="entry name" value="Thioredoxin_domain"/>
</dbReference>
<keyword evidence="2" id="KW-0201">Cytochrome c-type biogenesis</keyword>
<evidence type="ECO:0000256" key="4">
    <source>
        <dbReference type="ARBA" id="ARBA00023284"/>
    </source>
</evidence>
<dbReference type="PROSITE" id="PS51352">
    <property type="entry name" value="THIOREDOXIN_2"/>
    <property type="match status" value="1"/>
</dbReference>
<evidence type="ECO:0000259" key="5">
    <source>
        <dbReference type="PROSITE" id="PS51352"/>
    </source>
</evidence>
<dbReference type="Pfam" id="PF08534">
    <property type="entry name" value="Redoxin"/>
    <property type="match status" value="1"/>
</dbReference>
<dbReference type="InterPro" id="IPR050553">
    <property type="entry name" value="Thioredoxin_ResA/DsbE_sf"/>
</dbReference>
<dbReference type="CDD" id="cd02966">
    <property type="entry name" value="TlpA_like_family"/>
    <property type="match status" value="1"/>
</dbReference>
<dbReference type="KEGG" id="ddz:DSYM_02870"/>
<dbReference type="PANTHER" id="PTHR42852">
    <property type="entry name" value="THIOL:DISULFIDE INTERCHANGE PROTEIN DSBE"/>
    <property type="match status" value="1"/>
</dbReference>
<organism evidence="6 7">
    <name type="scientific">Candidatus Desulfobacillus denitrificans</name>
    <dbReference type="NCBI Taxonomy" id="2608985"/>
    <lineage>
        <taxon>Bacteria</taxon>
        <taxon>Pseudomonadati</taxon>
        <taxon>Pseudomonadota</taxon>
        <taxon>Betaproteobacteria</taxon>
        <taxon>Candidatus Desulfobacillus</taxon>
    </lineage>
</organism>
<keyword evidence="3" id="KW-1015">Disulfide bond</keyword>
<dbReference type="InterPro" id="IPR017937">
    <property type="entry name" value="Thioredoxin_CS"/>
</dbReference>
<sequence>MALTLPDLEGKTQALSQWRGKVLVANFWATWCPPCKEEMPEFSRISDKYASNGVQFIGISIDSAEKVAAFQKDVGVSYPLLISGLETLDLSTDLGNRAKALPFTVILRSDGSVQQVKLGKFATPDLEKALQSALRRD</sequence>
<evidence type="ECO:0000256" key="2">
    <source>
        <dbReference type="ARBA" id="ARBA00022748"/>
    </source>
</evidence>
<dbReference type="GO" id="GO:0030313">
    <property type="term" value="C:cell envelope"/>
    <property type="evidence" value="ECO:0007669"/>
    <property type="project" value="UniProtKB-SubCell"/>
</dbReference>
<dbReference type="GO" id="GO:0017004">
    <property type="term" value="P:cytochrome complex assembly"/>
    <property type="evidence" value="ECO:0007669"/>
    <property type="project" value="UniProtKB-KW"/>
</dbReference>
<dbReference type="InterPro" id="IPR013740">
    <property type="entry name" value="Redoxin"/>
</dbReference>